<dbReference type="AlphaFoldDB" id="M6WEV0"/>
<sequence length="223" mass="26014">MDFSTYDSKKYFKIRMDLFLLGFGCRTKFNDFDRRIYVVEGLKKQNFQEEKIPEKRKPTNAFNSPIVTIKEGVGILDLLVIDKTEFIEVESKFGNQYIRNHFNHEDIEIHYESLGLSFVFDNYSQKILTIGIKSPFPASTSKGIALEKSTLQEAMDVYGKAADISGEYATWNIEKESYLCIGYKFKHSFRKIKFCVEKDPSVSENPVNKTLYLKQKIQRIDIY</sequence>
<organism evidence="1 2">
    <name type="scientific">Leptospira borgpetersenii serovar Pomona str. 200901868</name>
    <dbReference type="NCBI Taxonomy" id="1192866"/>
    <lineage>
        <taxon>Bacteria</taxon>
        <taxon>Pseudomonadati</taxon>
        <taxon>Spirochaetota</taxon>
        <taxon>Spirochaetia</taxon>
        <taxon>Leptospirales</taxon>
        <taxon>Leptospiraceae</taxon>
        <taxon>Leptospira</taxon>
    </lineage>
</organism>
<dbReference type="EMBL" id="AKWF02000138">
    <property type="protein sequence ID" value="EMO60303.1"/>
    <property type="molecule type" value="Genomic_DNA"/>
</dbReference>
<protein>
    <submittedName>
        <fullName evidence="1">Uncharacterized protein</fullName>
    </submittedName>
</protein>
<comment type="caution">
    <text evidence="1">The sequence shown here is derived from an EMBL/GenBank/DDBJ whole genome shotgun (WGS) entry which is preliminary data.</text>
</comment>
<gene>
    <name evidence="1" type="ORF">LEP1GSC133_0579</name>
</gene>
<accession>M6WEV0</accession>
<reference evidence="1 2" key="1">
    <citation type="submission" date="2013-01" db="EMBL/GenBank/DDBJ databases">
        <authorList>
            <person name="Harkins D.M."/>
            <person name="Durkin A.S."/>
            <person name="Brinkac L.M."/>
            <person name="Haft D.H."/>
            <person name="Selengut J.D."/>
            <person name="Sanka R."/>
            <person name="DePew J."/>
            <person name="Purushe J."/>
            <person name="Picardeau M."/>
            <person name="Werts C."/>
            <person name="Goarant C."/>
            <person name="Vinetz J.M."/>
            <person name="Sutton G.G."/>
            <person name="Nierman W.C."/>
            <person name="Fouts D.E."/>
        </authorList>
    </citation>
    <scope>NUCLEOTIDE SEQUENCE [LARGE SCALE GENOMIC DNA]</scope>
    <source>
        <strain evidence="1 2">200901868</strain>
    </source>
</reference>
<proteinExistence type="predicted"/>
<name>M6WEV0_LEPBO</name>
<evidence type="ECO:0000313" key="1">
    <source>
        <dbReference type="EMBL" id="EMO60303.1"/>
    </source>
</evidence>
<dbReference type="Proteomes" id="UP000012159">
    <property type="component" value="Unassembled WGS sequence"/>
</dbReference>
<evidence type="ECO:0000313" key="2">
    <source>
        <dbReference type="Proteomes" id="UP000012159"/>
    </source>
</evidence>